<evidence type="ECO:0000256" key="1">
    <source>
        <dbReference type="ARBA" id="ARBA00004141"/>
    </source>
</evidence>
<dbReference type="FunFam" id="1.20.1250.20:FF:000065">
    <property type="entry name" value="Putative MFS pantothenate transporter"/>
    <property type="match status" value="1"/>
</dbReference>
<dbReference type="Gene3D" id="1.20.1250.20">
    <property type="entry name" value="MFS general substrate transporter like domains"/>
    <property type="match status" value="1"/>
</dbReference>
<dbReference type="RefSeq" id="XP_505380.2">
    <property type="nucleotide sequence ID" value="XM_505380.3"/>
</dbReference>
<keyword evidence="2" id="KW-0813">Transport</keyword>
<dbReference type="Pfam" id="PF07690">
    <property type="entry name" value="MFS_1"/>
    <property type="match status" value="1"/>
</dbReference>
<dbReference type="InterPro" id="IPR036259">
    <property type="entry name" value="MFS_trans_sf"/>
</dbReference>
<protein>
    <submittedName>
        <fullName evidence="7">Uncharacterized protein</fullName>
    </submittedName>
</protein>
<keyword evidence="3" id="KW-0812">Transmembrane</keyword>
<gene>
    <name evidence="7" type="ORF">YALI1_F18152g</name>
</gene>
<keyword evidence="5" id="KW-0472">Membrane</keyword>
<evidence type="ECO:0000256" key="6">
    <source>
        <dbReference type="ARBA" id="ARBA00037968"/>
    </source>
</evidence>
<dbReference type="EMBL" id="CP017558">
    <property type="protein sequence ID" value="AOW07138.1"/>
    <property type="molecule type" value="Genomic_DNA"/>
</dbReference>
<accession>A0A1D8NNF3</accession>
<comment type="subcellular location">
    <subcellularLocation>
        <location evidence="1">Membrane</location>
        <topology evidence="1">Multi-pass membrane protein</topology>
    </subcellularLocation>
</comment>
<comment type="similarity">
    <text evidence="6">Belongs to the major facilitator superfamily. Allantoate permease family.</text>
</comment>
<organism evidence="7 8">
    <name type="scientific">Yarrowia lipolytica</name>
    <name type="common">Candida lipolytica</name>
    <dbReference type="NCBI Taxonomy" id="4952"/>
    <lineage>
        <taxon>Eukaryota</taxon>
        <taxon>Fungi</taxon>
        <taxon>Dikarya</taxon>
        <taxon>Ascomycota</taxon>
        <taxon>Saccharomycotina</taxon>
        <taxon>Dipodascomycetes</taxon>
        <taxon>Dipodascales</taxon>
        <taxon>Dipodascales incertae sedis</taxon>
        <taxon>Yarrowia</taxon>
    </lineage>
</organism>
<dbReference type="SUPFAM" id="SSF103473">
    <property type="entry name" value="MFS general substrate transporter"/>
    <property type="match status" value="1"/>
</dbReference>
<dbReference type="Proteomes" id="UP000182444">
    <property type="component" value="Chromosome 1F"/>
</dbReference>
<evidence type="ECO:0000256" key="5">
    <source>
        <dbReference type="ARBA" id="ARBA00023136"/>
    </source>
</evidence>
<dbReference type="OrthoDB" id="3639251at2759"/>
<dbReference type="PANTHER" id="PTHR43791">
    <property type="entry name" value="PERMEASE-RELATED"/>
    <property type="match status" value="1"/>
</dbReference>
<dbReference type="eggNOG" id="KOG2533">
    <property type="taxonomic scope" value="Eukaryota"/>
</dbReference>
<evidence type="ECO:0000313" key="7">
    <source>
        <dbReference type="EMBL" id="AOW07138.1"/>
    </source>
</evidence>
<reference evidence="7 8" key="1">
    <citation type="journal article" date="2016" name="PLoS ONE">
        <title>Sequence Assembly of Yarrowia lipolytica Strain W29/CLIB89 Shows Transposable Element Diversity.</title>
        <authorList>
            <person name="Magnan C."/>
            <person name="Yu J."/>
            <person name="Chang I."/>
            <person name="Jahn E."/>
            <person name="Kanomata Y."/>
            <person name="Wu J."/>
            <person name="Zeller M."/>
            <person name="Oakes M."/>
            <person name="Baldi P."/>
            <person name="Sandmeyer S."/>
        </authorList>
    </citation>
    <scope>NUCLEOTIDE SEQUENCE [LARGE SCALE GENOMIC DNA]</scope>
    <source>
        <strain evidence="8">CLIB89(W29)</strain>
    </source>
</reference>
<keyword evidence="4" id="KW-1133">Transmembrane helix</keyword>
<evidence type="ECO:0000256" key="4">
    <source>
        <dbReference type="ARBA" id="ARBA00022989"/>
    </source>
</evidence>
<proteinExistence type="inferred from homology"/>
<evidence type="ECO:0000256" key="3">
    <source>
        <dbReference type="ARBA" id="ARBA00022692"/>
    </source>
</evidence>
<dbReference type="InterPro" id="IPR011701">
    <property type="entry name" value="MFS"/>
</dbReference>
<dbReference type="VEuPathDB" id="FungiDB:YALI0_F13607g"/>
<evidence type="ECO:0000313" key="8">
    <source>
        <dbReference type="Proteomes" id="UP000182444"/>
    </source>
</evidence>
<dbReference type="KEGG" id="yli:2908315"/>
<dbReference type="AlphaFoldDB" id="A0A1D8NNF3"/>
<evidence type="ECO:0000256" key="2">
    <source>
        <dbReference type="ARBA" id="ARBA00022448"/>
    </source>
</evidence>
<dbReference type="GeneID" id="2908315"/>
<sequence>MVWKFLPHLNTPSETDYNNVYQSHPKYAPPVVTAAVSDTDEHSSSEKITAEDSDIVSVALGVTEEKELEYRDEAGRPWWKFFDEYEYRLNKQDRSGQKWFKWFDENDTPAERKLIWKLDILLSCYAFLIYWVKFLDQTNLNNAYVAGLSDDVHFKGNDLVNTQAIFSVGAIVFQLPFMFLLPKVPLHIVLPLLDFCWGIMTLCQYKMNNVGGIQAMRFLVGAFEASLYPALHYLLGSWFKPKEINRRAGFMYLAQFFGVLTSSVIAAGAVKHLDGVNGLEGWRWLFIIDGIITMPIGIIGLWMIPGTPEKCYSIFLSKEEVVLARERLKDHKERTSGEPPKPKYSFGDRGMWKKIFSSWQIYVLCLEGIFCWNNNNGTSGAYLLWLKSLKNSEGEQRYTNSKVNDLGAITPGLGMVWIVLTVGIADLFGSRWGAIVFTQLFNFTGNTILAVWDVPEGAKWFAWMLQYFGWAMAATMYSWLNDICRHDPQVRAIILMIMNMMAQTSTAWISVLVWKTSEAPRYLKGFTFTACSAFCLMIWTMVVLYFYKRDERQHAKENGIVLYNSSTGEGLEHVPETIIEVKPHDEKAAIKSQAVSIHSA</sequence>
<dbReference type="VEuPathDB" id="FungiDB:YALI1_F18152g"/>
<dbReference type="GO" id="GO:0016020">
    <property type="term" value="C:membrane"/>
    <property type="evidence" value="ECO:0007669"/>
    <property type="project" value="UniProtKB-SubCell"/>
</dbReference>
<dbReference type="PANTHER" id="PTHR43791:SF15">
    <property type="entry name" value="TRANSPORTER SEO1-RELATED"/>
    <property type="match status" value="1"/>
</dbReference>
<dbReference type="GO" id="GO:0022857">
    <property type="term" value="F:transmembrane transporter activity"/>
    <property type="evidence" value="ECO:0007669"/>
    <property type="project" value="InterPro"/>
</dbReference>
<name>A0A1D8NNF3_YARLL</name>